<evidence type="ECO:0000256" key="7">
    <source>
        <dbReference type="HAMAP-Rule" id="MF_00178"/>
    </source>
</evidence>
<keyword evidence="5 7" id="KW-0808">Transferase</keyword>
<dbReference type="GO" id="GO:0000906">
    <property type="term" value="F:6,7-dimethyl-8-ribityllumazine synthase activity"/>
    <property type="evidence" value="ECO:0007669"/>
    <property type="project" value="UniProtKB-EC"/>
</dbReference>
<evidence type="ECO:0000256" key="3">
    <source>
        <dbReference type="ARBA" id="ARBA00012664"/>
    </source>
</evidence>
<dbReference type="SUPFAM" id="SSF52121">
    <property type="entry name" value="Lumazine synthase"/>
    <property type="match status" value="1"/>
</dbReference>
<feature type="binding site" evidence="7">
    <location>
        <begin position="56"/>
        <end position="58"/>
    </location>
    <ligand>
        <name>5-amino-6-(D-ribitylamino)uracil</name>
        <dbReference type="ChEBI" id="CHEBI:15934"/>
    </ligand>
</feature>
<accession>A0ABZ0QNV4</accession>
<feature type="binding site" evidence="7">
    <location>
        <begin position="85"/>
        <end position="86"/>
    </location>
    <ligand>
        <name>(2S)-2-hydroxy-3-oxobutyl phosphate</name>
        <dbReference type="ChEBI" id="CHEBI:58830"/>
    </ligand>
</feature>
<dbReference type="InterPro" id="IPR002180">
    <property type="entry name" value="LS/RS"/>
</dbReference>
<feature type="binding site" evidence="7">
    <location>
        <position position="22"/>
    </location>
    <ligand>
        <name>5-amino-6-(D-ribitylamino)uracil</name>
        <dbReference type="ChEBI" id="CHEBI:15934"/>
    </ligand>
</feature>
<evidence type="ECO:0000313" key="8">
    <source>
        <dbReference type="EMBL" id="WPD18187.1"/>
    </source>
</evidence>
<evidence type="ECO:0000256" key="4">
    <source>
        <dbReference type="ARBA" id="ARBA00022619"/>
    </source>
</evidence>
<reference evidence="8 9" key="1">
    <citation type="submission" date="2023-08" db="EMBL/GenBank/DDBJ databases">
        <title>Genome sequence of Thermaerobacter compostii strain Ins1, a spore-forming filamentous bacterium isolated from a deep geothermal reservoir.</title>
        <authorList>
            <person name="Bregnard D."/>
            <person name="Gonzalez D."/>
            <person name="Junier P."/>
        </authorList>
    </citation>
    <scope>NUCLEOTIDE SEQUENCE [LARGE SCALE GENOMIC DNA]</scope>
    <source>
        <strain evidence="8 9">Ins1</strain>
    </source>
</reference>
<evidence type="ECO:0000256" key="1">
    <source>
        <dbReference type="ARBA" id="ARBA00004917"/>
    </source>
</evidence>
<comment type="catalytic activity">
    <reaction evidence="6 7">
        <text>(2S)-2-hydroxy-3-oxobutyl phosphate + 5-amino-6-(D-ribitylamino)uracil = 6,7-dimethyl-8-(1-D-ribityl)lumazine + phosphate + 2 H2O + H(+)</text>
        <dbReference type="Rhea" id="RHEA:26152"/>
        <dbReference type="ChEBI" id="CHEBI:15377"/>
        <dbReference type="ChEBI" id="CHEBI:15378"/>
        <dbReference type="ChEBI" id="CHEBI:15934"/>
        <dbReference type="ChEBI" id="CHEBI:43474"/>
        <dbReference type="ChEBI" id="CHEBI:58201"/>
        <dbReference type="ChEBI" id="CHEBI:58830"/>
        <dbReference type="EC" id="2.5.1.78"/>
    </reaction>
</comment>
<protein>
    <recommendedName>
        <fullName evidence="3 7">6,7-dimethyl-8-ribityllumazine synthase</fullName>
        <shortName evidence="7">DMRL synthase</shortName>
        <shortName evidence="7">LS</shortName>
        <shortName evidence="7">Lumazine synthase</shortName>
        <ecNumber evidence="3 7">2.5.1.78</ecNumber>
    </recommendedName>
</protein>
<dbReference type="Pfam" id="PF00885">
    <property type="entry name" value="DMRL_synthase"/>
    <property type="match status" value="1"/>
</dbReference>
<feature type="binding site" evidence="7">
    <location>
        <position position="113"/>
    </location>
    <ligand>
        <name>5-amino-6-(D-ribitylamino)uracil</name>
        <dbReference type="ChEBI" id="CHEBI:15934"/>
    </ligand>
</feature>
<dbReference type="EMBL" id="CP132508">
    <property type="protein sequence ID" value="WPD18187.1"/>
    <property type="molecule type" value="Genomic_DNA"/>
</dbReference>
<dbReference type="PANTHER" id="PTHR21058:SF0">
    <property type="entry name" value="6,7-DIMETHYL-8-RIBITYLLUMAZINE SYNTHASE"/>
    <property type="match status" value="1"/>
</dbReference>
<keyword evidence="4 7" id="KW-0686">Riboflavin biosynthesis</keyword>
<dbReference type="CDD" id="cd09209">
    <property type="entry name" value="Lumazine_synthase-I"/>
    <property type="match status" value="1"/>
</dbReference>
<dbReference type="RefSeq" id="WP_318750042.1">
    <property type="nucleotide sequence ID" value="NZ_CP132508.1"/>
</dbReference>
<sequence length="158" mass="16626">MAVYEGRLNPGGIRLALVVARYNRPITEALLTGAQEALRRHGVPAEAVDVVWVPGSFELPVTARRLAATRRYHAIVALGAVLKGETAHFEYVAGAAAQGLMQAGLATGVPVIFGVLTCETLEQALDRTGLRAGDRGAEAALAALEMANLFRELPEGPA</sequence>
<dbReference type="Gene3D" id="3.40.50.960">
    <property type="entry name" value="Lumazine/riboflavin synthase"/>
    <property type="match status" value="1"/>
</dbReference>
<feature type="active site" description="Proton donor" evidence="7">
    <location>
        <position position="88"/>
    </location>
</feature>
<dbReference type="NCBIfam" id="TIGR00114">
    <property type="entry name" value="lumazine-synth"/>
    <property type="match status" value="1"/>
</dbReference>
<evidence type="ECO:0000256" key="5">
    <source>
        <dbReference type="ARBA" id="ARBA00022679"/>
    </source>
</evidence>
<dbReference type="EC" id="2.5.1.78" evidence="3 7"/>
<dbReference type="InterPro" id="IPR034964">
    <property type="entry name" value="LS"/>
</dbReference>
<feature type="binding site" evidence="7">
    <location>
        <begin position="80"/>
        <end position="82"/>
    </location>
    <ligand>
        <name>5-amino-6-(D-ribitylamino)uracil</name>
        <dbReference type="ChEBI" id="CHEBI:15934"/>
    </ligand>
</feature>
<keyword evidence="9" id="KW-1185">Reference proteome</keyword>
<evidence type="ECO:0000313" key="9">
    <source>
        <dbReference type="Proteomes" id="UP001304683"/>
    </source>
</evidence>
<evidence type="ECO:0000256" key="6">
    <source>
        <dbReference type="ARBA" id="ARBA00048785"/>
    </source>
</evidence>
<comment type="function">
    <text evidence="7">Catalyzes the formation of 6,7-dimethyl-8-ribityllumazine by condensation of 5-amino-6-(D-ribitylamino)uracil with 3,4-dihydroxy-2-butanone 4-phosphate. This is the penultimate step in the biosynthesis of riboflavin.</text>
</comment>
<dbReference type="PANTHER" id="PTHR21058">
    <property type="entry name" value="6,7-DIMETHYL-8-RIBITYLLUMAZINE SYNTHASE DMRL SYNTHASE LUMAZINE SYNTHASE"/>
    <property type="match status" value="1"/>
</dbReference>
<dbReference type="InterPro" id="IPR036467">
    <property type="entry name" value="LS/RS_sf"/>
</dbReference>
<comment type="similarity">
    <text evidence="2 7">Belongs to the DMRL synthase family.</text>
</comment>
<feature type="binding site" evidence="7">
    <location>
        <position position="127"/>
    </location>
    <ligand>
        <name>(2S)-2-hydroxy-3-oxobutyl phosphate</name>
        <dbReference type="ChEBI" id="CHEBI:58830"/>
    </ligand>
</feature>
<gene>
    <name evidence="7 8" type="primary">ribH</name>
    <name evidence="8" type="ORF">Q5761_07250</name>
</gene>
<evidence type="ECO:0000256" key="2">
    <source>
        <dbReference type="ARBA" id="ARBA00007424"/>
    </source>
</evidence>
<dbReference type="HAMAP" id="MF_00178">
    <property type="entry name" value="Lumazine_synth"/>
    <property type="match status" value="1"/>
</dbReference>
<name>A0ABZ0QNV4_9FIRM</name>
<organism evidence="8 9">
    <name type="scientific">Thermaerobacter composti</name>
    <dbReference type="NCBI Taxonomy" id="554949"/>
    <lineage>
        <taxon>Bacteria</taxon>
        <taxon>Bacillati</taxon>
        <taxon>Bacillota</taxon>
        <taxon>Clostridia</taxon>
        <taxon>Eubacteriales</taxon>
        <taxon>Clostridiales Family XVII. Incertae Sedis</taxon>
        <taxon>Thermaerobacter</taxon>
    </lineage>
</organism>
<dbReference type="Proteomes" id="UP001304683">
    <property type="component" value="Chromosome"/>
</dbReference>
<comment type="pathway">
    <text evidence="1 7">Cofactor biosynthesis; riboflavin biosynthesis; riboflavin from 2-hydroxy-3-oxobutyl phosphate and 5-amino-6-(D-ribitylamino)uracil: step 1/2.</text>
</comment>
<proteinExistence type="inferred from homology"/>